<evidence type="ECO:0000313" key="7">
    <source>
        <dbReference type="Proteomes" id="UP000481739"/>
    </source>
</evidence>
<dbReference type="GO" id="GO:0003677">
    <property type="term" value="F:DNA binding"/>
    <property type="evidence" value="ECO:0007669"/>
    <property type="project" value="InterPro"/>
</dbReference>
<dbReference type="GO" id="GO:0032259">
    <property type="term" value="P:methylation"/>
    <property type="evidence" value="ECO:0007669"/>
    <property type="project" value="UniProtKB-KW"/>
</dbReference>
<evidence type="ECO:0000256" key="2">
    <source>
        <dbReference type="ARBA" id="ARBA00022603"/>
    </source>
</evidence>
<dbReference type="EC" id="2.1.1.-" evidence="4"/>
<dbReference type="InterPro" id="IPR002052">
    <property type="entry name" value="DNA_methylase_N6_adenine_CS"/>
</dbReference>
<proteinExistence type="inferred from homology"/>
<dbReference type="PROSITE" id="PS00092">
    <property type="entry name" value="N6_MTASE"/>
    <property type="match status" value="1"/>
</dbReference>
<name>A0A7C9GJY1_9GAMM</name>
<evidence type="ECO:0000256" key="1">
    <source>
        <dbReference type="ARBA" id="ARBA00006594"/>
    </source>
</evidence>
<dbReference type="EMBL" id="WHZZ01000004">
    <property type="protein sequence ID" value="MQL48936.1"/>
    <property type="molecule type" value="Genomic_DNA"/>
</dbReference>
<dbReference type="Proteomes" id="UP000481739">
    <property type="component" value="Unassembled WGS sequence"/>
</dbReference>
<dbReference type="Gene3D" id="3.40.50.150">
    <property type="entry name" value="Vaccinia Virus protein VP39"/>
    <property type="match status" value="1"/>
</dbReference>
<evidence type="ECO:0000259" key="5">
    <source>
        <dbReference type="Pfam" id="PF01555"/>
    </source>
</evidence>
<dbReference type="PRINTS" id="PR00508">
    <property type="entry name" value="S21N4MTFRASE"/>
</dbReference>
<organism evidence="6 7">
    <name type="scientific">Photorhabdus khanii</name>
    <dbReference type="NCBI Taxonomy" id="1004150"/>
    <lineage>
        <taxon>Bacteria</taxon>
        <taxon>Pseudomonadati</taxon>
        <taxon>Pseudomonadota</taxon>
        <taxon>Gammaproteobacteria</taxon>
        <taxon>Enterobacterales</taxon>
        <taxon>Morganellaceae</taxon>
        <taxon>Photorhabdus</taxon>
    </lineage>
</organism>
<protein>
    <recommendedName>
        <fullName evidence="4">Methyltransferase</fullName>
        <ecNumber evidence="4">2.1.1.-</ecNumber>
    </recommendedName>
</protein>
<dbReference type="AlphaFoldDB" id="A0A7C9GJY1"/>
<dbReference type="RefSeq" id="WP_051477474.1">
    <property type="nucleotide sequence ID" value="NZ_CAWOZU010000019.1"/>
</dbReference>
<dbReference type="InterPro" id="IPR002941">
    <property type="entry name" value="DNA_methylase_N4/N6"/>
</dbReference>
<evidence type="ECO:0000256" key="4">
    <source>
        <dbReference type="RuleBase" id="RU362026"/>
    </source>
</evidence>
<dbReference type="SUPFAM" id="SSF53335">
    <property type="entry name" value="S-adenosyl-L-methionine-dependent methyltransferases"/>
    <property type="match status" value="1"/>
</dbReference>
<gene>
    <name evidence="6" type="ORF">GEA64_13605</name>
</gene>
<reference evidence="6 7" key="1">
    <citation type="journal article" date="2019" name="Nature">
        <title>A new antibiotic selectively kills Gram-negative pathogens.</title>
        <authorList>
            <person name="Imai Y."/>
            <person name="Meyer K.J."/>
            <person name="Iinishi A."/>
            <person name="Favre-Godal Q."/>
            <person name="Green R."/>
            <person name="Manuse S."/>
            <person name="Caboni M."/>
            <person name="Mori M."/>
            <person name="Niles S."/>
            <person name="Ghiglieri M."/>
            <person name="Honrao C."/>
            <person name="Ma X."/>
            <person name="Guo J.J."/>
            <person name="Makriyannis A."/>
            <person name="Linares-Otoya L."/>
            <person name="Boehringer N."/>
            <person name="Wuisan Z.G."/>
            <person name="Kaur H."/>
            <person name="Wu R."/>
            <person name="Mateus A."/>
            <person name="Typas A."/>
            <person name="Savitski M.M."/>
            <person name="Espinoza J.L."/>
            <person name="O'Rourke A."/>
            <person name="Nelson K.E."/>
            <person name="Hiller S."/>
            <person name="Noinaj N."/>
            <person name="Schaeberle T.F."/>
            <person name="D'Onofrio A."/>
            <person name="Lewis K."/>
        </authorList>
    </citation>
    <scope>NUCLEOTIDE SEQUENCE [LARGE SCALE GENOMIC DNA]</scope>
    <source>
        <strain evidence="6 7">HGB 1456</strain>
    </source>
</reference>
<dbReference type="GO" id="GO:0008170">
    <property type="term" value="F:N-methyltransferase activity"/>
    <property type="evidence" value="ECO:0007669"/>
    <property type="project" value="InterPro"/>
</dbReference>
<dbReference type="Pfam" id="PF01555">
    <property type="entry name" value="N6_N4_Mtase"/>
    <property type="match status" value="1"/>
</dbReference>
<keyword evidence="2 6" id="KW-0489">Methyltransferase</keyword>
<evidence type="ECO:0000256" key="3">
    <source>
        <dbReference type="ARBA" id="ARBA00022679"/>
    </source>
</evidence>
<accession>A0A7C9GJY1</accession>
<sequence length="357" mass="41715">MNLSDITLINDDALTFIRTLPDNCIDLIATDPPYYQMKEHQWDNQWKDVTTYLAWLDEVLAEFWRVLKPNGSLYMFCGSRLASDTELLVRERFNVLNHIIWAKPSGPWRRQNKESLRMFFPATERIIFAEHYGGFDYPKDNGRYRQYQALSGTVFKPLIDYFQNALKASGVRVKDINQATGKQMSRHWFSESQWSLPNETDYQKLQLLFGGKLNRPYQELVAEYQRLSRQHKDALKQQDYTSLRRSFSVTPDVPYTDVWQFAPVQYSPSKHPCEKPADLMTHIIQSSSKEGDMVTDFFMGSGATLKAALKLNRRVLGVELEAERFKQTEREIGQLSALSLQLERVREHHYMPDKSMC</sequence>
<comment type="similarity">
    <text evidence="1 4">Belongs to the N(4)/N(6)-methyltransferase family.</text>
</comment>
<comment type="caution">
    <text evidence="6">The sequence shown here is derived from an EMBL/GenBank/DDBJ whole genome shotgun (WGS) entry which is preliminary data.</text>
</comment>
<evidence type="ECO:0000313" key="6">
    <source>
        <dbReference type="EMBL" id="MQL48936.1"/>
    </source>
</evidence>
<feature type="domain" description="DNA methylase N-4/N-6" evidence="5">
    <location>
        <begin position="25"/>
        <end position="329"/>
    </location>
</feature>
<dbReference type="InterPro" id="IPR001091">
    <property type="entry name" value="RM_Methyltransferase"/>
</dbReference>
<keyword evidence="3 6" id="KW-0808">Transferase</keyword>
<dbReference type="InterPro" id="IPR029063">
    <property type="entry name" value="SAM-dependent_MTases_sf"/>
</dbReference>